<accession>A0A450UAF1</accession>
<evidence type="ECO:0000256" key="5">
    <source>
        <dbReference type="HAMAP-Rule" id="MF_00265"/>
    </source>
</evidence>
<gene>
    <name evidence="5" type="primary">vapC</name>
    <name evidence="7" type="ORF">BECKLFY1418A_GA0070994_100616</name>
</gene>
<evidence type="ECO:0000313" key="7">
    <source>
        <dbReference type="EMBL" id="VFJ89004.1"/>
    </source>
</evidence>
<organism evidence="7">
    <name type="scientific">Candidatus Kentrum sp. LFY</name>
    <dbReference type="NCBI Taxonomy" id="2126342"/>
    <lineage>
        <taxon>Bacteria</taxon>
        <taxon>Pseudomonadati</taxon>
        <taxon>Pseudomonadota</taxon>
        <taxon>Gammaproteobacteria</taxon>
        <taxon>Candidatus Kentrum</taxon>
    </lineage>
</organism>
<feature type="binding site" evidence="5">
    <location>
        <position position="37"/>
    </location>
    <ligand>
        <name>Mg(2+)</name>
        <dbReference type="ChEBI" id="CHEBI:18420"/>
    </ligand>
</feature>
<keyword evidence="5" id="KW-0800">Toxin</keyword>
<dbReference type="InterPro" id="IPR002716">
    <property type="entry name" value="PIN_dom"/>
</dbReference>
<dbReference type="InterPro" id="IPR022907">
    <property type="entry name" value="VapC_family"/>
</dbReference>
<keyword evidence="2 5" id="KW-0540">Nuclease</keyword>
<dbReference type="AlphaFoldDB" id="A0A450UAF1"/>
<proteinExistence type="inferred from homology"/>
<keyword evidence="1 5" id="KW-1277">Toxin-antitoxin system</keyword>
<comment type="function">
    <text evidence="5">Toxic component of a toxin-antitoxin (TA) system. An RNase.</text>
</comment>
<evidence type="ECO:0000259" key="6">
    <source>
        <dbReference type="Pfam" id="PF01850"/>
    </source>
</evidence>
<dbReference type="SUPFAM" id="SSF88723">
    <property type="entry name" value="PIN domain-like"/>
    <property type="match status" value="1"/>
</dbReference>
<keyword evidence="3 5" id="KW-0479">Metal-binding</keyword>
<keyword evidence="4 5" id="KW-0378">Hydrolase</keyword>
<dbReference type="InterPro" id="IPR029060">
    <property type="entry name" value="PIN-like_dom_sf"/>
</dbReference>
<reference evidence="7" key="1">
    <citation type="submission" date="2019-02" db="EMBL/GenBank/DDBJ databases">
        <authorList>
            <person name="Gruber-Vodicka R. H."/>
            <person name="Seah K. B. B."/>
        </authorList>
    </citation>
    <scope>NUCLEOTIDE SEQUENCE</scope>
    <source>
        <strain evidence="7">BECK_M6</strain>
    </source>
</reference>
<evidence type="ECO:0000256" key="2">
    <source>
        <dbReference type="ARBA" id="ARBA00022722"/>
    </source>
</evidence>
<feature type="domain" description="PIN" evidence="6">
    <location>
        <begin position="34"/>
        <end position="150"/>
    </location>
</feature>
<evidence type="ECO:0000256" key="3">
    <source>
        <dbReference type="ARBA" id="ARBA00022723"/>
    </source>
</evidence>
<dbReference type="Gene3D" id="3.40.50.1010">
    <property type="entry name" value="5'-nuclease"/>
    <property type="match status" value="1"/>
</dbReference>
<sequence>MSWGNPCSAAIEVAKRIAANVARKGYEHVFMPNIVVDSGPLIALFDGSDRFHERAVAFVRDLRGHLVTNLPVMTEVVYMLDFSHQAQRDFLYWAEQALTIDRETPDDLPRIRALLNKYRDLPADFADASLVALCERMRVMDVASVDSDFSIYRARERHYFRNLFFEAESR</sequence>
<name>A0A450UAF1_9GAMM</name>
<evidence type="ECO:0000256" key="1">
    <source>
        <dbReference type="ARBA" id="ARBA00022649"/>
    </source>
</evidence>
<keyword evidence="5" id="KW-0460">Magnesium</keyword>
<protein>
    <recommendedName>
        <fullName evidence="5">Ribonuclease VapC</fullName>
        <shortName evidence="5">RNase VapC</shortName>
        <ecNumber evidence="5">3.1.-.-</ecNumber>
    </recommendedName>
    <alternativeName>
        <fullName evidence="5">Toxin VapC</fullName>
    </alternativeName>
</protein>
<dbReference type="GO" id="GO:0016787">
    <property type="term" value="F:hydrolase activity"/>
    <property type="evidence" value="ECO:0007669"/>
    <property type="project" value="UniProtKB-KW"/>
</dbReference>
<dbReference type="GO" id="GO:0090729">
    <property type="term" value="F:toxin activity"/>
    <property type="evidence" value="ECO:0007669"/>
    <property type="project" value="UniProtKB-KW"/>
</dbReference>
<dbReference type="GO" id="GO:0000287">
    <property type="term" value="F:magnesium ion binding"/>
    <property type="evidence" value="ECO:0007669"/>
    <property type="project" value="UniProtKB-UniRule"/>
</dbReference>
<evidence type="ECO:0000256" key="4">
    <source>
        <dbReference type="ARBA" id="ARBA00022801"/>
    </source>
</evidence>
<dbReference type="Pfam" id="PF01850">
    <property type="entry name" value="PIN"/>
    <property type="match status" value="1"/>
</dbReference>
<dbReference type="GO" id="GO:0004540">
    <property type="term" value="F:RNA nuclease activity"/>
    <property type="evidence" value="ECO:0007669"/>
    <property type="project" value="InterPro"/>
</dbReference>
<comment type="similarity">
    <text evidence="5">Belongs to the PINc/VapC protein family.</text>
</comment>
<comment type="cofactor">
    <cofactor evidence="5">
        <name>Mg(2+)</name>
        <dbReference type="ChEBI" id="CHEBI:18420"/>
    </cofactor>
</comment>
<dbReference type="EMBL" id="CAADFH010000006">
    <property type="protein sequence ID" value="VFJ89004.1"/>
    <property type="molecule type" value="Genomic_DNA"/>
</dbReference>
<dbReference type="EC" id="3.1.-.-" evidence="5"/>
<feature type="binding site" evidence="5">
    <location>
        <position position="127"/>
    </location>
    <ligand>
        <name>Mg(2+)</name>
        <dbReference type="ChEBI" id="CHEBI:18420"/>
    </ligand>
</feature>
<dbReference type="HAMAP" id="MF_00265">
    <property type="entry name" value="VapC_Nob1"/>
    <property type="match status" value="1"/>
</dbReference>